<feature type="chain" id="PRO_5042205951" evidence="1">
    <location>
        <begin position="22"/>
        <end position="205"/>
    </location>
</feature>
<protein>
    <submittedName>
        <fullName evidence="2">Uncharacterized protein</fullName>
    </submittedName>
</protein>
<dbReference type="Proteomes" id="UP001221142">
    <property type="component" value="Unassembled WGS sequence"/>
</dbReference>
<organism evidence="2 3">
    <name type="scientific">Roridomyces roridus</name>
    <dbReference type="NCBI Taxonomy" id="1738132"/>
    <lineage>
        <taxon>Eukaryota</taxon>
        <taxon>Fungi</taxon>
        <taxon>Dikarya</taxon>
        <taxon>Basidiomycota</taxon>
        <taxon>Agaricomycotina</taxon>
        <taxon>Agaricomycetes</taxon>
        <taxon>Agaricomycetidae</taxon>
        <taxon>Agaricales</taxon>
        <taxon>Marasmiineae</taxon>
        <taxon>Mycenaceae</taxon>
        <taxon>Roridomyces</taxon>
    </lineage>
</organism>
<accession>A0AAD7FYM0</accession>
<dbReference type="EMBL" id="JARKIF010000003">
    <property type="protein sequence ID" value="KAJ7644373.1"/>
    <property type="molecule type" value="Genomic_DNA"/>
</dbReference>
<gene>
    <name evidence="2" type="ORF">FB45DRAFT_1053144</name>
</gene>
<evidence type="ECO:0000313" key="3">
    <source>
        <dbReference type="Proteomes" id="UP001221142"/>
    </source>
</evidence>
<evidence type="ECO:0000256" key="1">
    <source>
        <dbReference type="SAM" id="SignalP"/>
    </source>
</evidence>
<keyword evidence="3" id="KW-1185">Reference proteome</keyword>
<sequence length="205" mass="20457">MISLIPLTIAAALVSLCPAAAAPATVAASAIPTVTVTVNASVCTPAVVPIAGVPAQPVSPAVASAVDNSSALLANATAALNQLVTTTYGLSATVQMIQNAVIANQIPAQLITNEQQNTINAAAALRALAASNVPANAASLIASIIQMLVNELAKLPSGSAFTNQFLDDFRTLLLALQTLAKGPFAGQPLFLNATVALAAQIAALQ</sequence>
<keyword evidence="1" id="KW-0732">Signal</keyword>
<proteinExistence type="predicted"/>
<evidence type="ECO:0000313" key="2">
    <source>
        <dbReference type="EMBL" id="KAJ7644373.1"/>
    </source>
</evidence>
<comment type="caution">
    <text evidence="2">The sequence shown here is derived from an EMBL/GenBank/DDBJ whole genome shotgun (WGS) entry which is preliminary data.</text>
</comment>
<feature type="signal peptide" evidence="1">
    <location>
        <begin position="1"/>
        <end position="21"/>
    </location>
</feature>
<reference evidence="2" key="1">
    <citation type="submission" date="2023-03" db="EMBL/GenBank/DDBJ databases">
        <title>Massive genome expansion in bonnet fungi (Mycena s.s.) driven by repeated elements and novel gene families across ecological guilds.</title>
        <authorList>
            <consortium name="Lawrence Berkeley National Laboratory"/>
            <person name="Harder C.B."/>
            <person name="Miyauchi S."/>
            <person name="Viragh M."/>
            <person name="Kuo A."/>
            <person name="Thoen E."/>
            <person name="Andreopoulos B."/>
            <person name="Lu D."/>
            <person name="Skrede I."/>
            <person name="Drula E."/>
            <person name="Henrissat B."/>
            <person name="Morin E."/>
            <person name="Kohler A."/>
            <person name="Barry K."/>
            <person name="LaButti K."/>
            <person name="Morin E."/>
            <person name="Salamov A."/>
            <person name="Lipzen A."/>
            <person name="Mereny Z."/>
            <person name="Hegedus B."/>
            <person name="Baldrian P."/>
            <person name="Stursova M."/>
            <person name="Weitz H."/>
            <person name="Taylor A."/>
            <person name="Grigoriev I.V."/>
            <person name="Nagy L.G."/>
            <person name="Martin F."/>
            <person name="Kauserud H."/>
        </authorList>
    </citation>
    <scope>NUCLEOTIDE SEQUENCE</scope>
    <source>
        <strain evidence="2">9284</strain>
    </source>
</reference>
<name>A0AAD7FYM0_9AGAR</name>
<dbReference type="AlphaFoldDB" id="A0AAD7FYM0"/>